<dbReference type="OrthoDB" id="445936at2759"/>
<dbReference type="PANTHER" id="PTHR22891">
    <property type="entry name" value="EUKARYOTIC TRANSLATION INITIATION FACTOR 2C"/>
    <property type="match status" value="1"/>
</dbReference>
<proteinExistence type="predicted"/>
<dbReference type="GO" id="GO:0003676">
    <property type="term" value="F:nucleic acid binding"/>
    <property type="evidence" value="ECO:0007669"/>
    <property type="project" value="InterPro"/>
</dbReference>
<evidence type="ECO:0000313" key="3">
    <source>
        <dbReference type="Proteomes" id="UP000007819"/>
    </source>
</evidence>
<protein>
    <recommendedName>
        <fullName evidence="1">Piwi domain-containing protein</fullName>
    </recommendedName>
</protein>
<dbReference type="SUPFAM" id="SSF53098">
    <property type="entry name" value="Ribonuclease H-like"/>
    <property type="match status" value="1"/>
</dbReference>
<keyword evidence="3" id="KW-1185">Reference proteome</keyword>
<reference evidence="3" key="1">
    <citation type="submission" date="2010-06" db="EMBL/GenBank/DDBJ databases">
        <authorList>
            <person name="Jiang H."/>
            <person name="Abraham K."/>
            <person name="Ali S."/>
            <person name="Alsbrooks S.L."/>
            <person name="Anim B.N."/>
            <person name="Anosike U.S."/>
            <person name="Attaway T."/>
            <person name="Bandaranaike D.P."/>
            <person name="Battles P.K."/>
            <person name="Bell S.N."/>
            <person name="Bell A.V."/>
            <person name="Beltran B."/>
            <person name="Bickham C."/>
            <person name="Bustamante Y."/>
            <person name="Caleb T."/>
            <person name="Canada A."/>
            <person name="Cardenas V."/>
            <person name="Carter K."/>
            <person name="Chacko J."/>
            <person name="Chandrabose M.N."/>
            <person name="Chavez D."/>
            <person name="Chavez A."/>
            <person name="Chen L."/>
            <person name="Chu H.-S."/>
            <person name="Claassen K.J."/>
            <person name="Cockrell R."/>
            <person name="Collins M."/>
            <person name="Cooper J.A."/>
            <person name="Cree A."/>
            <person name="Curry S.M."/>
            <person name="Da Y."/>
            <person name="Dao M.D."/>
            <person name="Das B."/>
            <person name="Davila M.-L."/>
            <person name="Davy-Carroll L."/>
            <person name="Denson S."/>
            <person name="Dinh H."/>
            <person name="Ebong V.E."/>
            <person name="Edwards J.R."/>
            <person name="Egan A."/>
            <person name="El-Daye J."/>
            <person name="Escobedo L."/>
            <person name="Fernandez S."/>
            <person name="Fernando P.R."/>
            <person name="Flagg N."/>
            <person name="Forbes L.D."/>
            <person name="Fowler R.G."/>
            <person name="Fu Q."/>
            <person name="Gabisi R.A."/>
            <person name="Ganer J."/>
            <person name="Garbino Pronczuk A."/>
            <person name="Garcia R.M."/>
            <person name="Garner T."/>
            <person name="Garrett T.E."/>
            <person name="Gonzalez D.A."/>
            <person name="Hamid H."/>
            <person name="Hawkins E.S."/>
            <person name="Hirani K."/>
            <person name="Hogues M.E."/>
            <person name="Hollins B."/>
            <person name="Hsiao C.-H."/>
            <person name="Jabil R."/>
            <person name="James M.L."/>
            <person name="Jhangiani S.N."/>
            <person name="Johnson B."/>
            <person name="Johnson Q."/>
            <person name="Joshi V."/>
            <person name="Kalu J.B."/>
            <person name="Kam C."/>
            <person name="Kashfia A."/>
            <person name="Keebler J."/>
            <person name="Kisamo H."/>
            <person name="Kovar C.L."/>
            <person name="Lago L.A."/>
            <person name="Lai C.-Y."/>
            <person name="Laidlaw J."/>
            <person name="Lara F."/>
            <person name="Le T.-K."/>
            <person name="Lee S.L."/>
            <person name="Legall F.H."/>
            <person name="Lemon S.J."/>
            <person name="Lewis L.R."/>
            <person name="Li B."/>
            <person name="Liu Y."/>
            <person name="Liu Y.-S."/>
            <person name="Lopez J."/>
            <person name="Lozado R.J."/>
            <person name="Lu J."/>
            <person name="Madu R.C."/>
            <person name="Maheshwari M."/>
            <person name="Maheshwari R."/>
            <person name="Malloy K."/>
            <person name="Martinez E."/>
            <person name="Mathew T."/>
            <person name="Mercado I.C."/>
            <person name="Mercado C."/>
            <person name="Meyer B."/>
            <person name="Montgomery K."/>
            <person name="Morgan M.B."/>
            <person name="Munidasa M."/>
            <person name="Nazareth L.V."/>
            <person name="Nelson J."/>
            <person name="Ng B.M."/>
            <person name="Nguyen N.B."/>
            <person name="Nguyen P.Q."/>
            <person name="Nguyen T."/>
            <person name="Obregon M."/>
            <person name="Okwuonu G.O."/>
            <person name="Onwere C.G."/>
            <person name="Orozco G."/>
            <person name="Parra A."/>
            <person name="Patel S."/>
            <person name="Patil S."/>
            <person name="Perez A."/>
            <person name="Perez Y."/>
            <person name="Pham C."/>
            <person name="Primus E.L."/>
            <person name="Pu L.-L."/>
            <person name="Puazo M."/>
            <person name="Qin X."/>
            <person name="Quiroz J.B."/>
            <person name="Reese J."/>
            <person name="Richards S."/>
            <person name="Rives C.M."/>
            <person name="Robberts R."/>
            <person name="Ruiz S.J."/>
            <person name="Ruiz M.J."/>
            <person name="Santibanez J."/>
            <person name="Schneider B.W."/>
            <person name="Sisson I."/>
            <person name="Smith M."/>
            <person name="Sodergren E."/>
            <person name="Song X.-Z."/>
            <person name="Song B.B."/>
            <person name="Summersgill H."/>
            <person name="Thelus R."/>
            <person name="Thornton R.D."/>
            <person name="Trejos Z.Y."/>
            <person name="Usmani K."/>
            <person name="Vattathil S."/>
            <person name="Villasana D."/>
            <person name="Walker D.L."/>
            <person name="Wang S."/>
            <person name="Wang K."/>
            <person name="White C.S."/>
            <person name="Williams A.C."/>
            <person name="Williamson J."/>
            <person name="Wilson K."/>
            <person name="Woghiren I.O."/>
            <person name="Woodworth J.R."/>
            <person name="Worley K.C."/>
            <person name="Wright R.A."/>
            <person name="Wu W."/>
            <person name="Young L."/>
            <person name="Zhang L."/>
            <person name="Zhang J."/>
            <person name="Zhu Y."/>
            <person name="Muzny D.M."/>
            <person name="Weinstock G."/>
            <person name="Gibbs R.A."/>
        </authorList>
    </citation>
    <scope>NUCLEOTIDE SEQUENCE [LARGE SCALE GENOMIC DNA]</scope>
    <source>
        <strain evidence="3">LSR1</strain>
    </source>
</reference>
<dbReference type="GeneID" id="115033166"/>
<feature type="domain" description="Piwi" evidence="1">
    <location>
        <begin position="1"/>
        <end position="190"/>
    </location>
</feature>
<name>A0A8R2JL48_ACYPI</name>
<dbReference type="RefSeq" id="XP_029341126.1">
    <property type="nucleotide sequence ID" value="XM_029485266.1"/>
</dbReference>
<evidence type="ECO:0000313" key="2">
    <source>
        <dbReference type="EnsemblMetazoa" id="XP_029341126.1"/>
    </source>
</evidence>
<dbReference type="Proteomes" id="UP000007819">
    <property type="component" value="Chromosome X"/>
</dbReference>
<organism evidence="2 3">
    <name type="scientific">Acyrthosiphon pisum</name>
    <name type="common">Pea aphid</name>
    <dbReference type="NCBI Taxonomy" id="7029"/>
    <lineage>
        <taxon>Eukaryota</taxon>
        <taxon>Metazoa</taxon>
        <taxon>Ecdysozoa</taxon>
        <taxon>Arthropoda</taxon>
        <taxon>Hexapoda</taxon>
        <taxon>Insecta</taxon>
        <taxon>Pterygota</taxon>
        <taxon>Neoptera</taxon>
        <taxon>Paraneoptera</taxon>
        <taxon>Hemiptera</taxon>
        <taxon>Sternorrhyncha</taxon>
        <taxon>Aphidomorpha</taxon>
        <taxon>Aphidoidea</taxon>
        <taxon>Aphididae</taxon>
        <taxon>Macrosiphini</taxon>
        <taxon>Acyrthosiphon</taxon>
    </lineage>
</organism>
<dbReference type="SMART" id="SM00950">
    <property type="entry name" value="Piwi"/>
    <property type="match status" value="1"/>
</dbReference>
<dbReference type="InterPro" id="IPR036397">
    <property type="entry name" value="RNaseH_sf"/>
</dbReference>
<dbReference type="Gene3D" id="3.30.420.10">
    <property type="entry name" value="Ribonuclease H-like superfamily/Ribonuclease H"/>
    <property type="match status" value="1"/>
</dbReference>
<dbReference type="PROSITE" id="PS50822">
    <property type="entry name" value="PIWI"/>
    <property type="match status" value="1"/>
</dbReference>
<dbReference type="EnsemblMetazoa" id="XM_029485266.1">
    <property type="protein sequence ID" value="XP_029341126.1"/>
    <property type="gene ID" value="LOC115033166"/>
</dbReference>
<dbReference type="InterPro" id="IPR012337">
    <property type="entry name" value="RNaseH-like_sf"/>
</dbReference>
<accession>A0A8R2JL48</accession>
<dbReference type="AlphaFoldDB" id="A0A8R2JL48"/>
<dbReference type="Pfam" id="PF02171">
    <property type="entry name" value="Piwi"/>
    <property type="match status" value="1"/>
</dbReference>
<dbReference type="InterPro" id="IPR003165">
    <property type="entry name" value="Piwi"/>
</dbReference>
<dbReference type="KEGG" id="api:115033166"/>
<reference evidence="2" key="2">
    <citation type="submission" date="2022-06" db="UniProtKB">
        <authorList>
            <consortium name="EnsemblMetazoa"/>
        </authorList>
    </citation>
    <scope>IDENTIFICATION</scope>
</reference>
<evidence type="ECO:0000259" key="1">
    <source>
        <dbReference type="PROSITE" id="PS50822"/>
    </source>
</evidence>
<sequence>MTHFAHKYNMCNKVLCKNLFYFSEALAKYRTKNGALPTSIIIYRDGVGEGQISHVHKTEVRLLQTACEQFYGKSSVPLAFVIVIKRISTRFFALSNRGPENPLPSTIIDSVVTDPTKYDFFLVSQHVRQGTVTPTHYQVIEDTLGLPPNIMQRLTFKLTHMYYNWSGTVRVPAPCQLAHKLAHKLAFLTGQSLRRSPNIGLDELLYFL</sequence>